<gene>
    <name evidence="1" type="ORF">DPMN_125233</name>
</gene>
<protein>
    <submittedName>
        <fullName evidence="1">Uncharacterized protein</fullName>
    </submittedName>
</protein>
<evidence type="ECO:0000313" key="2">
    <source>
        <dbReference type="Proteomes" id="UP000828390"/>
    </source>
</evidence>
<keyword evidence="2" id="KW-1185">Reference proteome</keyword>
<dbReference type="Proteomes" id="UP000828390">
    <property type="component" value="Unassembled WGS sequence"/>
</dbReference>
<reference evidence="1" key="1">
    <citation type="journal article" date="2019" name="bioRxiv">
        <title>The Genome of the Zebra Mussel, Dreissena polymorpha: A Resource for Invasive Species Research.</title>
        <authorList>
            <person name="McCartney M.A."/>
            <person name="Auch B."/>
            <person name="Kono T."/>
            <person name="Mallez S."/>
            <person name="Zhang Y."/>
            <person name="Obille A."/>
            <person name="Becker A."/>
            <person name="Abrahante J.E."/>
            <person name="Garbe J."/>
            <person name="Badalamenti J.P."/>
            <person name="Herman A."/>
            <person name="Mangelson H."/>
            <person name="Liachko I."/>
            <person name="Sullivan S."/>
            <person name="Sone E.D."/>
            <person name="Koren S."/>
            <person name="Silverstein K.A.T."/>
            <person name="Beckman K.B."/>
            <person name="Gohl D.M."/>
        </authorList>
    </citation>
    <scope>NUCLEOTIDE SEQUENCE</scope>
    <source>
        <strain evidence="1">Duluth1</strain>
        <tissue evidence="1">Whole animal</tissue>
    </source>
</reference>
<evidence type="ECO:0000313" key="1">
    <source>
        <dbReference type="EMBL" id="KAH3823434.1"/>
    </source>
</evidence>
<name>A0A9D4GU24_DREPO</name>
<organism evidence="1 2">
    <name type="scientific">Dreissena polymorpha</name>
    <name type="common">Zebra mussel</name>
    <name type="synonym">Mytilus polymorpha</name>
    <dbReference type="NCBI Taxonomy" id="45954"/>
    <lineage>
        <taxon>Eukaryota</taxon>
        <taxon>Metazoa</taxon>
        <taxon>Spiralia</taxon>
        <taxon>Lophotrochozoa</taxon>
        <taxon>Mollusca</taxon>
        <taxon>Bivalvia</taxon>
        <taxon>Autobranchia</taxon>
        <taxon>Heteroconchia</taxon>
        <taxon>Euheterodonta</taxon>
        <taxon>Imparidentia</taxon>
        <taxon>Neoheterodontei</taxon>
        <taxon>Myida</taxon>
        <taxon>Dreissenoidea</taxon>
        <taxon>Dreissenidae</taxon>
        <taxon>Dreissena</taxon>
    </lineage>
</organism>
<proteinExistence type="predicted"/>
<comment type="caution">
    <text evidence="1">The sequence shown here is derived from an EMBL/GenBank/DDBJ whole genome shotgun (WGS) entry which is preliminary data.</text>
</comment>
<reference evidence="1" key="2">
    <citation type="submission" date="2020-11" db="EMBL/GenBank/DDBJ databases">
        <authorList>
            <person name="McCartney M.A."/>
            <person name="Auch B."/>
            <person name="Kono T."/>
            <person name="Mallez S."/>
            <person name="Becker A."/>
            <person name="Gohl D.M."/>
            <person name="Silverstein K.A.T."/>
            <person name="Koren S."/>
            <person name="Bechman K.B."/>
            <person name="Herman A."/>
            <person name="Abrahante J.E."/>
            <person name="Garbe J."/>
        </authorList>
    </citation>
    <scope>NUCLEOTIDE SEQUENCE</scope>
    <source>
        <strain evidence="1">Duluth1</strain>
        <tissue evidence="1">Whole animal</tissue>
    </source>
</reference>
<dbReference type="AlphaFoldDB" id="A0A9D4GU24"/>
<sequence length="73" mass="8212">MSVGHTLFTPDWHFGIWKSKWRDFNAETFSDVAASVGLSLRTGHNIPQLVGDTNPIMLCSTIGRIIIRHCFNP</sequence>
<dbReference type="EMBL" id="JAIWYP010000005">
    <property type="protein sequence ID" value="KAH3823434.1"/>
    <property type="molecule type" value="Genomic_DNA"/>
</dbReference>
<accession>A0A9D4GU24</accession>